<dbReference type="InterPro" id="IPR027417">
    <property type="entry name" value="P-loop_NTPase"/>
</dbReference>
<dbReference type="PANTHER" id="PTHR16305:SF35">
    <property type="entry name" value="TRANSCRIPTIONAL ACTIVATOR DOMAIN"/>
    <property type="match status" value="1"/>
</dbReference>
<dbReference type="CDD" id="cd06170">
    <property type="entry name" value="LuxR_C_like"/>
    <property type="match status" value="1"/>
</dbReference>
<protein>
    <submittedName>
        <fullName evidence="5">LuxR family transcriptional regulator</fullName>
    </submittedName>
</protein>
<dbReference type="AlphaFoldDB" id="A0A345T2V5"/>
<dbReference type="Pfam" id="PF00196">
    <property type="entry name" value="GerE"/>
    <property type="match status" value="1"/>
</dbReference>
<dbReference type="GO" id="GO:0004016">
    <property type="term" value="F:adenylate cyclase activity"/>
    <property type="evidence" value="ECO:0007669"/>
    <property type="project" value="TreeGrafter"/>
</dbReference>
<dbReference type="PRINTS" id="PR00038">
    <property type="entry name" value="HTHLUXR"/>
</dbReference>
<dbReference type="PANTHER" id="PTHR16305">
    <property type="entry name" value="TESTICULAR SOLUBLE ADENYLYL CYCLASE"/>
    <property type="match status" value="1"/>
</dbReference>
<dbReference type="GO" id="GO:0003677">
    <property type="term" value="F:DNA binding"/>
    <property type="evidence" value="ECO:0007669"/>
    <property type="project" value="InterPro"/>
</dbReference>
<keyword evidence="2" id="KW-0067">ATP-binding</keyword>
<dbReference type="InterPro" id="IPR000792">
    <property type="entry name" value="Tscrpt_reg_LuxR_C"/>
</dbReference>
<dbReference type="SUPFAM" id="SSF46894">
    <property type="entry name" value="C-terminal effector domain of the bipartite response regulators"/>
    <property type="match status" value="1"/>
</dbReference>
<feature type="domain" description="HTH luxR-type" evidence="4">
    <location>
        <begin position="896"/>
        <end position="961"/>
    </location>
</feature>
<evidence type="ECO:0000256" key="3">
    <source>
        <dbReference type="SAM" id="MobiDB-lite"/>
    </source>
</evidence>
<dbReference type="KEGG" id="stri:C7M71_025835"/>
<keyword evidence="6" id="KW-1185">Reference proteome</keyword>
<accession>A0A345T2V5</accession>
<reference evidence="6" key="1">
    <citation type="submission" date="2018-07" db="EMBL/GenBank/DDBJ databases">
        <title>Streptacidiphilus bronchialis DSM 106435 chromosome.</title>
        <authorList>
            <person name="Batra D."/>
            <person name="Gulvik C.A."/>
        </authorList>
    </citation>
    <scope>NUCLEOTIDE SEQUENCE [LARGE SCALE GENOMIC DNA]</scope>
    <source>
        <strain evidence="6">DSM 106435</strain>
    </source>
</reference>
<organism evidence="5 6">
    <name type="scientific">Peterkaempfera bronchialis</name>
    <dbReference type="NCBI Taxonomy" id="2126346"/>
    <lineage>
        <taxon>Bacteria</taxon>
        <taxon>Bacillati</taxon>
        <taxon>Actinomycetota</taxon>
        <taxon>Actinomycetes</taxon>
        <taxon>Kitasatosporales</taxon>
        <taxon>Streptomycetaceae</taxon>
        <taxon>Peterkaempfera</taxon>
    </lineage>
</organism>
<evidence type="ECO:0000256" key="1">
    <source>
        <dbReference type="ARBA" id="ARBA00022741"/>
    </source>
</evidence>
<dbReference type="Proteomes" id="UP000249340">
    <property type="component" value="Chromosome"/>
</dbReference>
<feature type="region of interest" description="Disordered" evidence="3">
    <location>
        <begin position="1"/>
        <end position="22"/>
    </location>
</feature>
<dbReference type="GO" id="GO:0005524">
    <property type="term" value="F:ATP binding"/>
    <property type="evidence" value="ECO:0007669"/>
    <property type="project" value="UniProtKB-KW"/>
</dbReference>
<dbReference type="PROSITE" id="PS50043">
    <property type="entry name" value="HTH_LUXR_2"/>
    <property type="match status" value="1"/>
</dbReference>
<proteinExistence type="predicted"/>
<name>A0A345T2V5_9ACTN</name>
<dbReference type="SUPFAM" id="SSF52540">
    <property type="entry name" value="P-loop containing nucleoside triphosphate hydrolases"/>
    <property type="match status" value="1"/>
</dbReference>
<evidence type="ECO:0000256" key="2">
    <source>
        <dbReference type="ARBA" id="ARBA00022840"/>
    </source>
</evidence>
<dbReference type="RefSeq" id="WP_111490100.1">
    <property type="nucleotide sequence ID" value="NZ_CP031264.1"/>
</dbReference>
<dbReference type="InterPro" id="IPR016032">
    <property type="entry name" value="Sig_transdc_resp-reg_C-effctor"/>
</dbReference>
<evidence type="ECO:0000259" key="4">
    <source>
        <dbReference type="PROSITE" id="PS50043"/>
    </source>
</evidence>
<evidence type="ECO:0000313" key="6">
    <source>
        <dbReference type="Proteomes" id="UP000249340"/>
    </source>
</evidence>
<keyword evidence="1" id="KW-0547">Nucleotide-binding</keyword>
<dbReference type="Pfam" id="PF13191">
    <property type="entry name" value="AAA_16"/>
    <property type="match status" value="1"/>
</dbReference>
<dbReference type="Gene3D" id="1.10.10.10">
    <property type="entry name" value="Winged helix-like DNA-binding domain superfamily/Winged helix DNA-binding domain"/>
    <property type="match status" value="1"/>
</dbReference>
<dbReference type="GO" id="GO:0006355">
    <property type="term" value="P:regulation of DNA-templated transcription"/>
    <property type="evidence" value="ECO:0007669"/>
    <property type="project" value="InterPro"/>
</dbReference>
<dbReference type="SMART" id="SM00421">
    <property type="entry name" value="HTH_LUXR"/>
    <property type="match status" value="1"/>
</dbReference>
<gene>
    <name evidence="5" type="ORF">C7M71_025835</name>
</gene>
<dbReference type="EMBL" id="CP031264">
    <property type="protein sequence ID" value="AXI80310.1"/>
    <property type="molecule type" value="Genomic_DNA"/>
</dbReference>
<sequence length="964" mass="103224">MRRGRRPRQQPPAAASDNHVGGSTVLLERESAHNLVAAALLAAQAGRGSMLLVRGPLGIGKSALLESVNELGSRLDALTLRANAASMEHDFSFGVVRQLLEPALSRASPADVERWLSGAAQNSRPALADDTLTSRPYPHRAPEFEAVLHGLSTLVATMSRDRLLLILIDDLHWADAESLHWLRHFARRMQSKRVLLVCTLLDGDIRAELPSVRELTGHAQHTIVPTSLGIAGTRTLVHHHCDGPADEEFVTACHRASGGNPLFLTSLLTEAAFRGLKPSAEHAADAAGLRPSLLRQRLLVLLTSLPEQVRRTAFAMTILDPDPDAELLGRLAGLDAVRQAEALRILHALGLVTGLARPRFVHPVVQDAVEEGMPLSERAAMHVVAAELLHRSGRPAEQVADQLMAVITPQGPWAAQVLRTAADSALRRGAPKAAAQYLRRALLDSSPAGPDRARLLVDLATVERSFATSASVRHVAQAVPLLDSTREQAAALARLGPIVIDSVSLQVDEMLRRIAGDLTGSGQLEGPDRELALRLEARLRYMSAWDPADLATSVRRLSGLGPDPAIDTVGERELLAVLIYAATAANSIPASEAARLSMQLLDREPPSPVHVHTTLPLTTAVLAGADHVDGVMAWLDEAYRIAERREGDVEQAVIRTEQSLVALASGDLADARAKILEAYQLSGSDQGGFTTMSASTLAVVALQADEPGLAEQILRRHRVGVEAQHLAALLAMVKGATAARQRDRQAALDHFLNAGHRLEQISWHNPVLLPWASRAALMHHRLGDTVRAAELSRHEVEQAQAWGAPATVGRALSVQGLVTPGRRGLELLEESVEILESSANRFELCKALTALGERLGAPNSRGAAALRRALDLAVGCGAPSLAERIRIRLGNGSPEPRMSPLPLTPAEHKVARLAATGSSNQAIADQLSISVRAVEKHLTSCYRKLGIKGRSALAPALDQRGAGR</sequence>
<dbReference type="OrthoDB" id="3178131at2"/>
<dbReference type="InterPro" id="IPR041664">
    <property type="entry name" value="AAA_16"/>
</dbReference>
<evidence type="ECO:0000313" key="5">
    <source>
        <dbReference type="EMBL" id="AXI80310.1"/>
    </source>
</evidence>
<dbReference type="GO" id="GO:0005737">
    <property type="term" value="C:cytoplasm"/>
    <property type="evidence" value="ECO:0007669"/>
    <property type="project" value="TreeGrafter"/>
</dbReference>
<dbReference type="InterPro" id="IPR036388">
    <property type="entry name" value="WH-like_DNA-bd_sf"/>
</dbReference>